<dbReference type="InterPro" id="IPR009945">
    <property type="entry name" value="ATPase_inh_sub_z"/>
</dbReference>
<dbReference type="OrthoDB" id="9810387at2"/>
<protein>
    <recommendedName>
        <fullName evidence="3">Aldolase</fullName>
    </recommendedName>
</protein>
<evidence type="ECO:0008006" key="3">
    <source>
        <dbReference type="Google" id="ProtNLM"/>
    </source>
</evidence>
<dbReference type="Pfam" id="PF07345">
    <property type="entry name" value="ATPaseInh_sub_z"/>
    <property type="match status" value="1"/>
</dbReference>
<organism evidence="1 2">
    <name type="scientific">Rhodoblastus sphagnicola</name>
    <dbReference type="NCBI Taxonomy" id="333368"/>
    <lineage>
        <taxon>Bacteria</taxon>
        <taxon>Pseudomonadati</taxon>
        <taxon>Pseudomonadota</taxon>
        <taxon>Alphaproteobacteria</taxon>
        <taxon>Hyphomicrobiales</taxon>
        <taxon>Rhodoblastaceae</taxon>
        <taxon>Rhodoblastus</taxon>
    </lineage>
</organism>
<keyword evidence="2" id="KW-1185">Reference proteome</keyword>
<comment type="caution">
    <text evidence="1">The sequence shown here is derived from an EMBL/GenBank/DDBJ whole genome shotgun (WGS) entry which is preliminary data.</text>
</comment>
<sequence>MSTFDKREDAYENKFAHDEELQFKTLARAHKLLGLWAAEKLGKSGAAADAYAKDLVLNSVLGQVSSGVVEKILKDFSEAGVEQSEHQIGRHLEEFRAQAGDDYKKA</sequence>
<accession>A0A2S6NHF4</accession>
<gene>
    <name evidence="1" type="ORF">CCR94_00240</name>
</gene>
<evidence type="ECO:0000313" key="1">
    <source>
        <dbReference type="EMBL" id="PPQ34043.1"/>
    </source>
</evidence>
<dbReference type="AlphaFoldDB" id="A0A2S6NHF4"/>
<dbReference type="Proteomes" id="UP000239089">
    <property type="component" value="Unassembled WGS sequence"/>
</dbReference>
<proteinExistence type="predicted"/>
<dbReference type="Gene3D" id="1.10.790.20">
    <property type="entry name" value="Domain of unknown function DUF1476"/>
    <property type="match status" value="1"/>
</dbReference>
<dbReference type="EMBL" id="NHSJ01000007">
    <property type="protein sequence ID" value="PPQ34043.1"/>
    <property type="molecule type" value="Genomic_DNA"/>
</dbReference>
<dbReference type="RefSeq" id="WP_104505896.1">
    <property type="nucleotide sequence ID" value="NZ_JACIGC010000002.1"/>
</dbReference>
<reference evidence="1 2" key="1">
    <citation type="journal article" date="2018" name="Arch. Microbiol.">
        <title>New insights into the metabolic potential of the phototrophic purple bacterium Rhodopila globiformis DSM 161(T) from its draft genome sequence and evidence for a vanadium-dependent nitrogenase.</title>
        <authorList>
            <person name="Imhoff J.F."/>
            <person name="Rahn T."/>
            <person name="Kunzel S."/>
            <person name="Neulinger S.C."/>
        </authorList>
    </citation>
    <scope>NUCLEOTIDE SEQUENCE [LARGE SCALE GENOMIC DNA]</scope>
    <source>
        <strain evidence="1 2">DSM 16996</strain>
    </source>
</reference>
<name>A0A2S6NHF4_9HYPH</name>
<dbReference type="PIRSF" id="PIRSF031780">
    <property type="entry name" value="UCP031780"/>
    <property type="match status" value="1"/>
</dbReference>
<dbReference type="InterPro" id="IPR038293">
    <property type="entry name" value="ATPase_inh_sub_z_sf"/>
</dbReference>
<evidence type="ECO:0000313" key="2">
    <source>
        <dbReference type="Proteomes" id="UP000239089"/>
    </source>
</evidence>